<evidence type="ECO:0000313" key="11">
    <source>
        <dbReference type="EMBL" id="OEJ90259.1"/>
    </source>
</evidence>
<keyword evidence="12" id="KW-1185">Reference proteome</keyword>
<evidence type="ECO:0000256" key="3">
    <source>
        <dbReference type="ARBA" id="ARBA00022448"/>
    </source>
</evidence>
<evidence type="ECO:0000256" key="6">
    <source>
        <dbReference type="ARBA" id="ARBA00022989"/>
    </source>
</evidence>
<name>A0A1E5RTQ5_HANUV</name>
<keyword evidence="8 9" id="KW-0472">Membrane</keyword>
<dbReference type="GO" id="GO:1990575">
    <property type="term" value="P:mitochondrial L-ornithine transmembrane transport"/>
    <property type="evidence" value="ECO:0007669"/>
    <property type="project" value="TreeGrafter"/>
</dbReference>
<dbReference type="AlphaFoldDB" id="A0A1E5RTQ5"/>
<dbReference type="SUPFAM" id="SSF103506">
    <property type="entry name" value="Mitochondrial carrier"/>
    <property type="match status" value="1"/>
</dbReference>
<dbReference type="PANTHER" id="PTHR45624">
    <property type="entry name" value="MITOCHONDRIAL BASIC AMINO ACIDS TRANSPORTER-RELATED"/>
    <property type="match status" value="1"/>
</dbReference>
<protein>
    <submittedName>
        <fullName evidence="11">Mitochondrial ornithine transporter 1</fullName>
    </submittedName>
</protein>
<organism evidence="11 12">
    <name type="scientific">Hanseniaspora uvarum</name>
    <name type="common">Yeast</name>
    <name type="synonym">Kloeckera apiculata</name>
    <dbReference type="NCBI Taxonomy" id="29833"/>
    <lineage>
        <taxon>Eukaryota</taxon>
        <taxon>Fungi</taxon>
        <taxon>Dikarya</taxon>
        <taxon>Ascomycota</taxon>
        <taxon>Saccharomycotina</taxon>
        <taxon>Saccharomycetes</taxon>
        <taxon>Saccharomycodales</taxon>
        <taxon>Saccharomycodaceae</taxon>
        <taxon>Hanseniaspora</taxon>
    </lineage>
</organism>
<keyword evidence="4 9" id="KW-0812">Transmembrane</keyword>
<comment type="similarity">
    <text evidence="2 10">Belongs to the mitochondrial carrier (TC 2.A.29) family.</text>
</comment>
<keyword evidence="7" id="KW-0496">Mitochondrion</keyword>
<keyword evidence="6" id="KW-1133">Transmembrane helix</keyword>
<evidence type="ECO:0000256" key="1">
    <source>
        <dbReference type="ARBA" id="ARBA00004225"/>
    </source>
</evidence>
<keyword evidence="3 10" id="KW-0813">Transport</keyword>
<dbReference type="InterPro" id="IPR050567">
    <property type="entry name" value="Mitochondrial_Carrier"/>
</dbReference>
<dbReference type="EMBL" id="LPNN01000003">
    <property type="protein sequence ID" value="OEJ90259.1"/>
    <property type="molecule type" value="Genomic_DNA"/>
</dbReference>
<keyword evidence="5" id="KW-0677">Repeat</keyword>
<dbReference type="GO" id="GO:0031966">
    <property type="term" value="C:mitochondrial membrane"/>
    <property type="evidence" value="ECO:0007669"/>
    <property type="project" value="UniProtKB-SubCell"/>
</dbReference>
<proteinExistence type="inferred from homology"/>
<evidence type="ECO:0000256" key="9">
    <source>
        <dbReference type="PROSITE-ProRule" id="PRU00282"/>
    </source>
</evidence>
<dbReference type="Proteomes" id="UP000095358">
    <property type="component" value="Unassembled WGS sequence"/>
</dbReference>
<comment type="subcellular location">
    <subcellularLocation>
        <location evidence="1">Mitochondrion membrane</location>
        <topology evidence="1">Multi-pass membrane protein</topology>
    </subcellularLocation>
</comment>
<reference evidence="12" key="1">
    <citation type="journal article" date="2016" name="Genome Announc.">
        <title>Genome sequences of three species of Hanseniaspora isolated from spontaneous wine fermentations.</title>
        <authorList>
            <person name="Sternes P.R."/>
            <person name="Lee D."/>
            <person name="Kutyna D.R."/>
            <person name="Borneman A.R."/>
        </authorList>
    </citation>
    <scope>NUCLEOTIDE SEQUENCE [LARGE SCALE GENOMIC DNA]</scope>
    <source>
        <strain evidence="12">AWRI3580</strain>
    </source>
</reference>
<dbReference type="Pfam" id="PF00153">
    <property type="entry name" value="Mito_carr"/>
    <property type="match status" value="3"/>
</dbReference>
<accession>A0A1E5RTQ5</accession>
<comment type="caution">
    <text evidence="11">The sequence shown here is derived from an EMBL/GenBank/DDBJ whole genome shotgun (WGS) entry which is preliminary data.</text>
</comment>
<dbReference type="VEuPathDB" id="FungiDB:AWRI3580_g1521"/>
<feature type="repeat" description="Solcar" evidence="9">
    <location>
        <begin position="2"/>
        <end position="88"/>
    </location>
</feature>
<sequence>MEEIAYELTASATAGMLGKLVEFPFDTIKVRLQTDHTGRFKSTLACIKYTYNNEGFLKGFYKGVASPIFGAVLENAVLFVTYGQTYKLLNNSLSDLQKIIISGGVAGSFASFVLTPVELVKCKLQVANLKNSNNNHTVLNTVAKTLKENGLKGLWKGQSSTFLRESLGGCVWFSTYELSKKHLKNNNKNQEPKQWHSLVSGALAGVMFNFSIFPVDTVKSLVQIDHKTSVTTAIKTILKQKGIAGFYNGLGITLVRAAPANAVIFYTFDMINNFLLHNKDAI</sequence>
<evidence type="ECO:0000256" key="5">
    <source>
        <dbReference type="ARBA" id="ARBA00022737"/>
    </source>
</evidence>
<gene>
    <name evidence="11" type="ORF">AWRI3580_g1521</name>
</gene>
<feature type="repeat" description="Solcar" evidence="9">
    <location>
        <begin position="94"/>
        <end position="182"/>
    </location>
</feature>
<evidence type="ECO:0000256" key="2">
    <source>
        <dbReference type="ARBA" id="ARBA00006375"/>
    </source>
</evidence>
<dbReference type="PANTHER" id="PTHR45624:SF31">
    <property type="entry name" value="MITOCHONDRIAL ORNITHINE TRANSPORTER 1"/>
    <property type="match status" value="1"/>
</dbReference>
<dbReference type="InterPro" id="IPR023395">
    <property type="entry name" value="MCP_dom_sf"/>
</dbReference>
<evidence type="ECO:0000256" key="8">
    <source>
        <dbReference type="ARBA" id="ARBA00023136"/>
    </source>
</evidence>
<feature type="repeat" description="Solcar" evidence="9">
    <location>
        <begin position="192"/>
        <end position="274"/>
    </location>
</feature>
<evidence type="ECO:0000256" key="7">
    <source>
        <dbReference type="ARBA" id="ARBA00023128"/>
    </source>
</evidence>
<evidence type="ECO:0000256" key="10">
    <source>
        <dbReference type="RuleBase" id="RU000488"/>
    </source>
</evidence>
<dbReference type="Gene3D" id="1.50.40.10">
    <property type="entry name" value="Mitochondrial carrier domain"/>
    <property type="match status" value="1"/>
</dbReference>
<dbReference type="InterPro" id="IPR018108">
    <property type="entry name" value="MCP_transmembrane"/>
</dbReference>
<dbReference type="GO" id="GO:0000064">
    <property type="term" value="F:L-ornithine transmembrane transporter activity"/>
    <property type="evidence" value="ECO:0007669"/>
    <property type="project" value="TreeGrafter"/>
</dbReference>
<evidence type="ECO:0000256" key="4">
    <source>
        <dbReference type="ARBA" id="ARBA00022692"/>
    </source>
</evidence>
<dbReference type="PROSITE" id="PS50920">
    <property type="entry name" value="SOLCAR"/>
    <property type="match status" value="3"/>
</dbReference>
<dbReference type="STRING" id="29833.A0A1E5RTQ5"/>
<dbReference type="OrthoDB" id="2139348at2759"/>
<evidence type="ECO:0000313" key="12">
    <source>
        <dbReference type="Proteomes" id="UP000095358"/>
    </source>
</evidence>